<name>A0A450UU14_9GAMM</name>
<dbReference type="PANTHER" id="PTHR41317">
    <property type="entry name" value="PD-(D_E)XK NUCLEASE FAMILY TRANSPOSASE"/>
    <property type="match status" value="1"/>
</dbReference>
<dbReference type="AlphaFoldDB" id="A0A450UU14"/>
<reference evidence="1" key="1">
    <citation type="submission" date="2019-02" db="EMBL/GenBank/DDBJ databases">
        <authorList>
            <person name="Gruber-Vodicka R. H."/>
            <person name="Seah K. B. B."/>
        </authorList>
    </citation>
    <scope>NUCLEOTIDE SEQUENCE</scope>
    <source>
        <strain evidence="1">BECK_M6</strain>
    </source>
</reference>
<evidence type="ECO:0008006" key="2">
    <source>
        <dbReference type="Google" id="ProtNLM"/>
    </source>
</evidence>
<protein>
    <recommendedName>
        <fullName evidence="2">Rpn family recombination-promoting nuclease/putative transposase</fullName>
    </recommendedName>
</protein>
<sequence>MPQKPVRKIITFDWAIKTILRDKANFDVLEGFLSALFLRPITILDMLESESNPADEADKYNRVDLLAKTRDGERIIVEVQYLPEKAYLKRLAFGAAKTIVENLKLGEPYDHVKKVYSVNLLYFDVIRGEDDDYIYHGKTDFTGLHTRRPVRLKDSLVGDRVRVDGTDVFPEYYLISVKRFPDIVRDNLDEWVWAFKHNEVPDEFAAPGIDALKDKFDYIKMSEEERRRFDAYQDHARSEWGTITHAREEGLAEGIQVGREEGLAEGVHMGREEGLAEGVHMGREEGLAEGVHMGREEGLAEGVHMGREKGLAEGIHMGREKGLAEGVHMGKEEGLEEGIKQGKEEGLEEGIKHGREEGAHERSLEIARALKKEGWPLARIAEVTGISPSQWEEP</sequence>
<dbReference type="PANTHER" id="PTHR41317:SF1">
    <property type="entry name" value="PD-(D_E)XK NUCLEASE FAMILY TRANSPOSASE"/>
    <property type="match status" value="1"/>
</dbReference>
<evidence type="ECO:0000313" key="1">
    <source>
        <dbReference type="EMBL" id="VFJ95976.1"/>
    </source>
</evidence>
<gene>
    <name evidence="1" type="ORF">BECKLFY1418A_GA0070994_105419</name>
</gene>
<accession>A0A450UU14</accession>
<dbReference type="EMBL" id="CAADFH010000054">
    <property type="protein sequence ID" value="VFJ95976.1"/>
    <property type="molecule type" value="Genomic_DNA"/>
</dbReference>
<dbReference type="Pfam" id="PF12784">
    <property type="entry name" value="PDDEXK_2"/>
    <property type="match status" value="1"/>
</dbReference>
<proteinExistence type="predicted"/>
<organism evidence="1">
    <name type="scientific">Candidatus Kentrum sp. LFY</name>
    <dbReference type="NCBI Taxonomy" id="2126342"/>
    <lineage>
        <taxon>Bacteria</taxon>
        <taxon>Pseudomonadati</taxon>
        <taxon>Pseudomonadota</taxon>
        <taxon>Gammaproteobacteria</taxon>
        <taxon>Candidatus Kentrum</taxon>
    </lineage>
</organism>